<evidence type="ECO:0000256" key="3">
    <source>
        <dbReference type="ARBA" id="ARBA00022842"/>
    </source>
</evidence>
<dbReference type="Pfam" id="PF00494">
    <property type="entry name" value="SQS_PSY"/>
    <property type="match status" value="1"/>
</dbReference>
<comment type="similarity">
    <text evidence="1">Belongs to the phytoene/squalene synthase family.</text>
</comment>
<dbReference type="PANTHER" id="PTHR11626">
    <property type="entry name" value="FARNESYL-DIPHOSPHATE FARNESYLTRANSFERASE"/>
    <property type="match status" value="1"/>
</dbReference>
<dbReference type="FunFam" id="1.10.600.10:FF:000023">
    <property type="entry name" value="Squalene synthase"/>
    <property type="match status" value="1"/>
</dbReference>
<keyword evidence="2" id="KW-0479">Metal-binding</keyword>
<dbReference type="InterPro" id="IPR002060">
    <property type="entry name" value="Squ/phyt_synthse"/>
</dbReference>
<proteinExistence type="inferred from homology"/>
<dbReference type="NCBIfam" id="TIGR01559">
    <property type="entry name" value="squal_synth"/>
    <property type="match status" value="1"/>
</dbReference>
<dbReference type="SFLD" id="SFLDG01018">
    <property type="entry name" value="Squalene/Phytoene_Synthase_Lik"/>
    <property type="match status" value="1"/>
</dbReference>
<organism evidence="4">
    <name type="scientific">Botryococcus braunii</name>
    <name type="common">Green alga</name>
    <dbReference type="NCBI Taxonomy" id="38881"/>
    <lineage>
        <taxon>Eukaryota</taxon>
        <taxon>Viridiplantae</taxon>
        <taxon>Chlorophyta</taxon>
        <taxon>core chlorophytes</taxon>
        <taxon>Trebouxiophyceae</taxon>
        <taxon>Trebouxiophyceae incertae sedis</taxon>
        <taxon>Elliptochloris clade</taxon>
        <taxon>Botryococcus</taxon>
    </lineage>
</organism>
<reference evidence="4" key="1">
    <citation type="submission" date="2015-12" db="EMBL/GenBank/DDBJ databases">
        <title>Evolutionary analysis of head-to-head triterpenoid synthase sequences including squalene synthases in green algae.</title>
        <authorList>
            <person name="Moore R.B."/>
            <person name="Knowles G."/>
            <person name="Barnathan M."/>
            <person name="Qin J."/>
            <person name="Li Y."/>
            <person name="Gardner-Stephen P."/>
            <person name="Bueti A."/>
            <person name="Anderson P."/>
            <person name="Ball A.S."/>
        </authorList>
    </citation>
    <scope>NUCLEOTIDE SEQUENCE</scope>
</reference>
<keyword evidence="3" id="KW-0460">Magnesium</keyword>
<accession>A0A172QBU7</accession>
<name>A0A172QBU7_BOTBR</name>
<dbReference type="GO" id="GO:0016126">
    <property type="term" value="P:sterol biosynthetic process"/>
    <property type="evidence" value="ECO:0007669"/>
    <property type="project" value="UniProtKB-ARBA"/>
</dbReference>
<dbReference type="PANTHER" id="PTHR11626:SF2">
    <property type="entry name" value="SQUALENE SYNTHASE"/>
    <property type="match status" value="1"/>
</dbReference>
<evidence type="ECO:0000313" key="4">
    <source>
        <dbReference type="EMBL" id="AND81097.1"/>
    </source>
</evidence>
<dbReference type="GO" id="GO:0005789">
    <property type="term" value="C:endoplasmic reticulum membrane"/>
    <property type="evidence" value="ECO:0007669"/>
    <property type="project" value="TreeGrafter"/>
</dbReference>
<protein>
    <submittedName>
        <fullName evidence="4">Ayame triterpene biosynthesis protein 2</fullName>
    </submittedName>
</protein>
<dbReference type="SFLD" id="SFLDS00005">
    <property type="entry name" value="Isoprenoid_Synthase_Type_I"/>
    <property type="match status" value="1"/>
</dbReference>
<evidence type="ECO:0000256" key="1">
    <source>
        <dbReference type="ARBA" id="ARBA00006251"/>
    </source>
</evidence>
<dbReference type="GO" id="GO:0051996">
    <property type="term" value="F:squalene synthase [NAD(P)H] activity"/>
    <property type="evidence" value="ECO:0007669"/>
    <property type="project" value="InterPro"/>
</dbReference>
<evidence type="ECO:0000256" key="2">
    <source>
        <dbReference type="ARBA" id="ARBA00022723"/>
    </source>
</evidence>
<sequence>MKFREVLQHPDEIIPLLQMMVMAYRRKRKPQDPNLAWCWDVLIRVSRSYVLVIQQLPEVLQDPICVNYLVLRGLDTLQDDMAIPVEKRVPLLLDYYNHIADRTWRPPCGYGQYVELIEQYPRVTEEFLKLSKQDQQARLFITDMCMRLGAEMTVFLKRDVVTVEDLDLYAFTNNGPVAICLTKLFVDRKFADPKLLDREDLSGHMAMLLGKINVIRDVKEDVLEDPPRAWYPKDIWSKYLKDLRDIIKPEYRKEALACLNDILTDALRHVEPCLQYMELVWDEGVFKFCAVPELMALATISACYNNPKVFTGVVKMRRGETAKLFLSVTTMPALYKSFATIADEMETKCRKEAPDDPSFAVTIKRLQDIKAACKAGLAKTNGKVASKTSR</sequence>
<dbReference type="SUPFAM" id="SSF48576">
    <property type="entry name" value="Terpenoid synthases"/>
    <property type="match status" value="1"/>
</dbReference>
<dbReference type="GO" id="GO:0046872">
    <property type="term" value="F:metal ion binding"/>
    <property type="evidence" value="ECO:0007669"/>
    <property type="project" value="UniProtKB-KW"/>
</dbReference>
<dbReference type="Gene3D" id="1.10.600.10">
    <property type="entry name" value="Farnesyl Diphosphate Synthase"/>
    <property type="match status" value="1"/>
</dbReference>
<dbReference type="EMBL" id="KU248135">
    <property type="protein sequence ID" value="AND81097.1"/>
    <property type="molecule type" value="Genomic_DNA"/>
</dbReference>
<dbReference type="InterPro" id="IPR044844">
    <property type="entry name" value="Trans_IPPS_euk-type"/>
</dbReference>
<dbReference type="AlphaFoldDB" id="A0A172QBU7"/>
<dbReference type="InterPro" id="IPR006449">
    <property type="entry name" value="Squal_synth-like"/>
</dbReference>
<dbReference type="GO" id="GO:0045338">
    <property type="term" value="P:farnesyl diphosphate metabolic process"/>
    <property type="evidence" value="ECO:0007669"/>
    <property type="project" value="InterPro"/>
</dbReference>
<dbReference type="InterPro" id="IPR008949">
    <property type="entry name" value="Isoprenoid_synthase_dom_sf"/>
</dbReference>